<dbReference type="GO" id="GO:0005886">
    <property type="term" value="C:plasma membrane"/>
    <property type="evidence" value="ECO:0007669"/>
    <property type="project" value="UniProtKB-SubCell"/>
</dbReference>
<evidence type="ECO:0000256" key="2">
    <source>
        <dbReference type="SAM" id="MobiDB-lite"/>
    </source>
</evidence>
<reference evidence="3" key="1">
    <citation type="journal article" date="2014" name="Nat. Commun.">
        <title>The rainbow trout genome provides novel insights into evolution after whole-genome duplication in vertebrates.</title>
        <authorList>
            <person name="Berthelot C."/>
            <person name="Brunet F."/>
            <person name="Chalopin D."/>
            <person name="Juanchich A."/>
            <person name="Bernard M."/>
            <person name="Noel B."/>
            <person name="Bento P."/>
            <person name="Da Silva C."/>
            <person name="Labadie K."/>
            <person name="Alberti A."/>
            <person name="Aury J.M."/>
            <person name="Louis A."/>
            <person name="Dehais P."/>
            <person name="Bardou P."/>
            <person name="Montfort J."/>
            <person name="Klopp C."/>
            <person name="Cabau C."/>
            <person name="Gaspin C."/>
            <person name="Thorgaard G.H."/>
            <person name="Boussaha M."/>
            <person name="Quillet E."/>
            <person name="Guyomard R."/>
            <person name="Galiana D."/>
            <person name="Bobe J."/>
            <person name="Volff J.N."/>
            <person name="Genet C."/>
            <person name="Wincker P."/>
            <person name="Jaillon O."/>
            <person name="Roest Crollius H."/>
            <person name="Guiguen Y."/>
        </authorList>
    </citation>
    <scope>NUCLEOTIDE SEQUENCE [LARGE SCALE GENOMIC DNA]</scope>
</reference>
<keyword evidence="1" id="KW-0645">Protease</keyword>
<organism evidence="3 4">
    <name type="scientific">Oncorhynchus mykiss</name>
    <name type="common">Rainbow trout</name>
    <name type="synonym">Salmo gairdneri</name>
    <dbReference type="NCBI Taxonomy" id="8022"/>
    <lineage>
        <taxon>Eukaryota</taxon>
        <taxon>Metazoa</taxon>
        <taxon>Chordata</taxon>
        <taxon>Craniata</taxon>
        <taxon>Vertebrata</taxon>
        <taxon>Euteleostomi</taxon>
        <taxon>Actinopterygii</taxon>
        <taxon>Neopterygii</taxon>
        <taxon>Teleostei</taxon>
        <taxon>Protacanthopterygii</taxon>
        <taxon>Salmoniformes</taxon>
        <taxon>Salmonidae</taxon>
        <taxon>Salmoninae</taxon>
        <taxon>Oncorhynchus</taxon>
    </lineage>
</organism>
<keyword evidence="1" id="KW-0472">Membrane</keyword>
<comment type="cofactor">
    <cofactor evidence="1">
        <name>Mn(2+)</name>
        <dbReference type="ChEBI" id="CHEBI:29035"/>
    </cofactor>
    <cofactor evidence="1">
        <name>Co(2+)</name>
        <dbReference type="ChEBI" id="CHEBI:48828"/>
    </cofactor>
    <text evidence="1">Divalent metal cations. Mn(2+) or Co(2+).</text>
</comment>
<proteinExistence type="inferred from homology"/>
<keyword evidence="1" id="KW-0482">Metalloprotease</keyword>
<dbReference type="GO" id="GO:0017147">
    <property type="term" value="F:Wnt-protein binding"/>
    <property type="evidence" value="ECO:0007669"/>
    <property type="project" value="TreeGrafter"/>
</dbReference>
<dbReference type="EC" id="3.4.-.-" evidence="1"/>
<comment type="subcellular location">
    <subcellularLocation>
        <location evidence="1">Cell membrane</location>
        <topology evidence="1">Single-pass type I membrane protein</topology>
    </subcellularLocation>
</comment>
<feature type="region of interest" description="Disordered" evidence="2">
    <location>
        <begin position="60"/>
        <end position="99"/>
    </location>
</feature>
<dbReference type="GO" id="GO:0006508">
    <property type="term" value="P:proteolysis"/>
    <property type="evidence" value="ECO:0007669"/>
    <property type="project" value="UniProtKB-KW"/>
</dbReference>
<dbReference type="PANTHER" id="PTHR31120:SF8">
    <property type="entry name" value="METALLOPROTEASE TIKI2"/>
    <property type="match status" value="1"/>
</dbReference>
<dbReference type="EMBL" id="FR906497">
    <property type="protein sequence ID" value="CDQ84616.1"/>
    <property type="molecule type" value="Genomic_DNA"/>
</dbReference>
<dbReference type="GO" id="GO:0046872">
    <property type="term" value="F:metal ion binding"/>
    <property type="evidence" value="ECO:0007669"/>
    <property type="project" value="UniProtKB-UniRule"/>
</dbReference>
<protein>
    <recommendedName>
        <fullName evidence="1">Metalloprotease TIKI</fullName>
        <ecNumber evidence="1">3.4.-.-</ecNumber>
    </recommendedName>
    <alternativeName>
        <fullName evidence="1">TRAB domain-containing protein 2</fullName>
    </alternativeName>
</protein>
<comment type="function">
    <text evidence="1">Metalloprotease that acts as a negative regulator of the Wnt signaling pathway by mediating the cleavage of the N-terminal residues of a subset of Wnt proteins. Following cleavage, Wnt proteins become oxidized and form large disulfide-bond oligomers, leading to their inactivation.</text>
</comment>
<accession>A0A060XYR0</accession>
<name>A0A060XYR0_ONCMY</name>
<keyword evidence="1" id="KW-0732">Signal</keyword>
<dbReference type="AlphaFoldDB" id="A0A060XYR0"/>
<gene>
    <name evidence="3" type="ORF">GSONMT00014250001</name>
</gene>
<reference evidence="3" key="2">
    <citation type="submission" date="2014-03" db="EMBL/GenBank/DDBJ databases">
        <authorList>
            <person name="Genoscope - CEA"/>
        </authorList>
    </citation>
    <scope>NUCLEOTIDE SEQUENCE</scope>
</reference>
<dbReference type="PaxDb" id="8022-A0A060XYR0"/>
<sequence>MREIVKKLKISYNAVYYSLHRTAQTGPNQNRKRSHFLGNHSVLDILRQEGYKVVHAPSHYQEPITEEPTERPSDGGSDAGTVSPSDWVTSPSDLDDGLEGLEDEELPHMLLPDSLSQLEEFGRHKPPRKAHRGHSRPRLFSDLWVRIGDSTTPPQPNVRITNGYVTVEPALTHQEQRRRADLYPSMEAPSKASPSALPTPSSAQPNTGTTHSLTYLLTLLITYLLFTS</sequence>
<evidence type="ECO:0000313" key="4">
    <source>
        <dbReference type="Proteomes" id="UP000193380"/>
    </source>
</evidence>
<dbReference type="GO" id="GO:0004222">
    <property type="term" value="F:metalloendopeptidase activity"/>
    <property type="evidence" value="ECO:0007669"/>
    <property type="project" value="UniProtKB-UniRule"/>
</dbReference>
<feature type="compositionally biased region" description="Low complexity" evidence="2">
    <location>
        <begin position="188"/>
        <end position="207"/>
    </location>
</feature>
<dbReference type="GO" id="GO:0031090">
    <property type="term" value="C:organelle membrane"/>
    <property type="evidence" value="ECO:0007669"/>
    <property type="project" value="TreeGrafter"/>
</dbReference>
<feature type="compositionally biased region" description="Polar residues" evidence="2">
    <location>
        <begin position="80"/>
        <end position="92"/>
    </location>
</feature>
<keyword evidence="1" id="KW-1003">Cell membrane</keyword>
<evidence type="ECO:0000256" key="1">
    <source>
        <dbReference type="RuleBase" id="RU369069"/>
    </source>
</evidence>
<evidence type="ECO:0000313" key="3">
    <source>
        <dbReference type="EMBL" id="CDQ84616.1"/>
    </source>
</evidence>
<dbReference type="PANTHER" id="PTHR31120">
    <property type="entry name" value="METALLOPROTEASE TIKI"/>
    <property type="match status" value="1"/>
</dbReference>
<keyword evidence="1" id="KW-0879">Wnt signaling pathway</keyword>
<dbReference type="GO" id="GO:0030178">
    <property type="term" value="P:negative regulation of Wnt signaling pathway"/>
    <property type="evidence" value="ECO:0007669"/>
    <property type="project" value="UniProtKB-UniRule"/>
</dbReference>
<dbReference type="GO" id="GO:0016055">
    <property type="term" value="P:Wnt signaling pathway"/>
    <property type="evidence" value="ECO:0007669"/>
    <property type="project" value="UniProtKB-KW"/>
</dbReference>
<keyword evidence="1" id="KW-0378">Hydrolase</keyword>
<keyword evidence="1" id="KW-0479">Metal-binding</keyword>
<dbReference type="InterPro" id="IPR040230">
    <property type="entry name" value="TIKI1/2-like"/>
</dbReference>
<comment type="similarity">
    <text evidence="1">Belongs to the TIKI family.</text>
</comment>
<feature type="region of interest" description="Disordered" evidence="2">
    <location>
        <begin position="186"/>
        <end position="207"/>
    </location>
</feature>
<dbReference type="Proteomes" id="UP000193380">
    <property type="component" value="Unassembled WGS sequence"/>
</dbReference>